<organism evidence="1 2">
    <name type="scientific">Argiope bruennichi</name>
    <name type="common">Wasp spider</name>
    <name type="synonym">Aranea bruennichi</name>
    <dbReference type="NCBI Taxonomy" id="94029"/>
    <lineage>
        <taxon>Eukaryota</taxon>
        <taxon>Metazoa</taxon>
        <taxon>Ecdysozoa</taxon>
        <taxon>Arthropoda</taxon>
        <taxon>Chelicerata</taxon>
        <taxon>Arachnida</taxon>
        <taxon>Araneae</taxon>
        <taxon>Araneomorphae</taxon>
        <taxon>Entelegynae</taxon>
        <taxon>Araneoidea</taxon>
        <taxon>Araneidae</taxon>
        <taxon>Argiope</taxon>
    </lineage>
</organism>
<evidence type="ECO:0000313" key="1">
    <source>
        <dbReference type="EMBL" id="KAF8770645.1"/>
    </source>
</evidence>
<dbReference type="Proteomes" id="UP000807504">
    <property type="component" value="Unassembled WGS sequence"/>
</dbReference>
<name>A0A8T0EF90_ARGBR</name>
<dbReference type="InterPro" id="IPR021463">
    <property type="entry name" value="Methyltransf_34"/>
</dbReference>
<sequence length="297" mass="33534">MAVVLLEDIDDPIVSRIEERCFIELFDTVLMSINRNRATADEISAGIENIIAYFRERGPPDACAAANFRTLGDSLGYFYWSSPLSAGVTRKKALAAIRNCSEFRSCFNQSSLKVVSVGGGTGSDLVGLYSALYEGRSTFENMEITLADSNSQWFPYHKAVEACLHEEIFGKASELIQSRNINTSFVCADLGNSLPANLQQEIRNANLVWMKGLRSILSGDYERIRVTENVISSMTPGALFVVMDPLFYDDFDIFRNKLQRIFSTNVGHKYELDLFPERFRFRFATSTNQEIIIFKRI</sequence>
<reference evidence="1" key="1">
    <citation type="journal article" date="2020" name="bioRxiv">
        <title>Chromosome-level reference genome of the European wasp spider Argiope bruennichi: a resource for studies on range expansion and evolutionary adaptation.</title>
        <authorList>
            <person name="Sheffer M.M."/>
            <person name="Hoppe A."/>
            <person name="Krehenwinkel H."/>
            <person name="Uhl G."/>
            <person name="Kuss A.W."/>
            <person name="Jensen L."/>
            <person name="Jensen C."/>
            <person name="Gillespie R.G."/>
            <person name="Hoff K.J."/>
            <person name="Prost S."/>
        </authorList>
    </citation>
    <scope>NUCLEOTIDE SEQUENCE</scope>
</reference>
<evidence type="ECO:0000313" key="2">
    <source>
        <dbReference type="Proteomes" id="UP000807504"/>
    </source>
</evidence>
<dbReference type="EMBL" id="JABXBU010002228">
    <property type="protein sequence ID" value="KAF8770645.1"/>
    <property type="molecule type" value="Genomic_DNA"/>
</dbReference>
<comment type="caution">
    <text evidence="1">The sequence shown here is derived from an EMBL/GenBank/DDBJ whole genome shotgun (WGS) entry which is preliminary data.</text>
</comment>
<dbReference type="Pfam" id="PF11312">
    <property type="entry name" value="Methyltransf_34"/>
    <property type="match status" value="1"/>
</dbReference>
<protein>
    <submittedName>
        <fullName evidence="1">Uncharacterized protein</fullName>
    </submittedName>
</protein>
<proteinExistence type="predicted"/>
<dbReference type="AlphaFoldDB" id="A0A8T0EF90"/>
<keyword evidence="2" id="KW-1185">Reference proteome</keyword>
<gene>
    <name evidence="1" type="ORF">HNY73_018149</name>
</gene>
<accession>A0A8T0EF90</accession>
<reference evidence="1" key="2">
    <citation type="submission" date="2020-06" db="EMBL/GenBank/DDBJ databases">
        <authorList>
            <person name="Sheffer M."/>
        </authorList>
    </citation>
    <scope>NUCLEOTIDE SEQUENCE</scope>
</reference>